<dbReference type="Proteomes" id="UP000528286">
    <property type="component" value="Unassembled WGS sequence"/>
</dbReference>
<gene>
    <name evidence="1" type="ORF">GGR23_000039</name>
</gene>
<dbReference type="AlphaFoldDB" id="A0A7W6J169"/>
<organism evidence="1 2">
    <name type="scientific">Gellertiella hungarica</name>
    <dbReference type="NCBI Taxonomy" id="1572859"/>
    <lineage>
        <taxon>Bacteria</taxon>
        <taxon>Pseudomonadati</taxon>
        <taxon>Pseudomonadota</taxon>
        <taxon>Alphaproteobacteria</taxon>
        <taxon>Hyphomicrobiales</taxon>
        <taxon>Rhizobiaceae</taxon>
        <taxon>Gellertiella</taxon>
    </lineage>
</organism>
<name>A0A7W6J169_9HYPH</name>
<evidence type="ECO:0000313" key="2">
    <source>
        <dbReference type="Proteomes" id="UP000528286"/>
    </source>
</evidence>
<accession>A0A7W6J169</accession>
<evidence type="ECO:0000313" key="1">
    <source>
        <dbReference type="EMBL" id="MBB4062878.1"/>
    </source>
</evidence>
<proteinExistence type="predicted"/>
<sequence length="35" mass="3886">MAVSLALRVAMGAILAEHRPPAKDGHAKFYKNHRK</sequence>
<comment type="caution">
    <text evidence="1">The sequence shown here is derived from an EMBL/GenBank/DDBJ whole genome shotgun (WGS) entry which is preliminary data.</text>
</comment>
<reference evidence="1 2" key="1">
    <citation type="submission" date="2020-08" db="EMBL/GenBank/DDBJ databases">
        <title>Genomic Encyclopedia of Type Strains, Phase IV (KMG-IV): sequencing the most valuable type-strain genomes for metagenomic binning, comparative biology and taxonomic classification.</title>
        <authorList>
            <person name="Goeker M."/>
        </authorList>
    </citation>
    <scope>NUCLEOTIDE SEQUENCE [LARGE SCALE GENOMIC DNA]</scope>
    <source>
        <strain evidence="1 2">DSM 29853</strain>
    </source>
</reference>
<protein>
    <submittedName>
        <fullName evidence="1">Uncharacterized protein</fullName>
    </submittedName>
</protein>
<dbReference type="EMBL" id="JACIEZ010000001">
    <property type="protein sequence ID" value="MBB4062878.1"/>
    <property type="molecule type" value="Genomic_DNA"/>
</dbReference>
<keyword evidence="2" id="KW-1185">Reference proteome</keyword>